<evidence type="ECO:0000313" key="4">
    <source>
        <dbReference type="Proteomes" id="UP000676310"/>
    </source>
</evidence>
<name>A0A8J2IE55_9PLEO</name>
<dbReference type="OrthoDB" id="3694612at2759"/>
<evidence type="ECO:0000259" key="2">
    <source>
        <dbReference type="PROSITE" id="PS00036"/>
    </source>
</evidence>
<feature type="compositionally biased region" description="Basic and acidic residues" evidence="1">
    <location>
        <begin position="35"/>
        <end position="63"/>
    </location>
</feature>
<reference evidence="3" key="1">
    <citation type="submission" date="2021-05" db="EMBL/GenBank/DDBJ databases">
        <authorList>
            <person name="Stam R."/>
        </authorList>
    </citation>
    <scope>NUCLEOTIDE SEQUENCE</scope>
    <source>
        <strain evidence="3">CS162</strain>
    </source>
</reference>
<proteinExistence type="predicted"/>
<dbReference type="GO" id="GO:0003700">
    <property type="term" value="F:DNA-binding transcription factor activity"/>
    <property type="evidence" value="ECO:0007669"/>
    <property type="project" value="InterPro"/>
</dbReference>
<feature type="domain" description="BZIP" evidence="2">
    <location>
        <begin position="20"/>
        <end position="35"/>
    </location>
</feature>
<dbReference type="InterPro" id="IPR004827">
    <property type="entry name" value="bZIP"/>
</dbReference>
<dbReference type="EMBL" id="CAJRGZ010000042">
    <property type="protein sequence ID" value="CAG5190239.1"/>
    <property type="molecule type" value="Genomic_DNA"/>
</dbReference>
<dbReference type="PROSITE" id="PS00036">
    <property type="entry name" value="BZIP_BASIC"/>
    <property type="match status" value="1"/>
</dbReference>
<dbReference type="GeneID" id="67012511"/>
<sequence>MTDRAALEQSAETMMERLERRRKQNRISQRKRRERDRERREQAQSRGPESARTERRTTCHDSRLAPLEQQGQDEIAPAGGSDYRAPAHSHGGLAVQPSSSTSASRSWNSPTMAECTSPFEDGYALLKGGPVWDCTETAGTRKDEGT</sequence>
<comment type="caution">
    <text evidence="3">The sequence shown here is derived from an EMBL/GenBank/DDBJ whole genome shotgun (WGS) entry which is preliminary data.</text>
</comment>
<organism evidence="3 4">
    <name type="scientific">Alternaria atra</name>
    <dbReference type="NCBI Taxonomy" id="119953"/>
    <lineage>
        <taxon>Eukaryota</taxon>
        <taxon>Fungi</taxon>
        <taxon>Dikarya</taxon>
        <taxon>Ascomycota</taxon>
        <taxon>Pezizomycotina</taxon>
        <taxon>Dothideomycetes</taxon>
        <taxon>Pleosporomycetidae</taxon>
        <taxon>Pleosporales</taxon>
        <taxon>Pleosporineae</taxon>
        <taxon>Pleosporaceae</taxon>
        <taxon>Alternaria</taxon>
        <taxon>Alternaria sect. Ulocladioides</taxon>
    </lineage>
</organism>
<feature type="compositionally biased region" description="Basic residues" evidence="1">
    <location>
        <begin position="20"/>
        <end position="34"/>
    </location>
</feature>
<gene>
    <name evidence="3" type="ORF">ALTATR162_LOCUS12159</name>
</gene>
<dbReference type="RefSeq" id="XP_043175740.1">
    <property type="nucleotide sequence ID" value="XM_043319805.1"/>
</dbReference>
<feature type="region of interest" description="Disordered" evidence="1">
    <location>
        <begin position="1"/>
        <end position="112"/>
    </location>
</feature>
<feature type="compositionally biased region" description="Low complexity" evidence="1">
    <location>
        <begin position="98"/>
        <end position="109"/>
    </location>
</feature>
<keyword evidence="4" id="KW-1185">Reference proteome</keyword>
<accession>A0A8J2IE55</accession>
<evidence type="ECO:0000256" key="1">
    <source>
        <dbReference type="SAM" id="MobiDB-lite"/>
    </source>
</evidence>
<evidence type="ECO:0000313" key="3">
    <source>
        <dbReference type="EMBL" id="CAG5190239.1"/>
    </source>
</evidence>
<dbReference type="AlphaFoldDB" id="A0A8J2IE55"/>
<protein>
    <recommendedName>
        <fullName evidence="2">BZIP domain-containing protein</fullName>
    </recommendedName>
</protein>
<dbReference type="Proteomes" id="UP000676310">
    <property type="component" value="Unassembled WGS sequence"/>
</dbReference>